<keyword evidence="2" id="KW-1185">Reference proteome</keyword>
<organism evidence="1 2">
    <name type="scientific">Erwinia phage vB_EamM_Y3</name>
    <dbReference type="NCBI Taxonomy" id="1983553"/>
    <lineage>
        <taxon>Viruses</taxon>
        <taxon>Duplodnaviria</taxon>
        <taxon>Heunggongvirae</taxon>
        <taxon>Uroviricota</taxon>
        <taxon>Caudoviricetes</taxon>
        <taxon>Sasquatchvirus</taxon>
        <taxon>Sasquatchvirus Y3</taxon>
    </lineage>
</organism>
<dbReference type="Proteomes" id="UP000240568">
    <property type="component" value="Segment"/>
</dbReference>
<name>A0A2H4IBC3_9CAUD</name>
<reference evidence="1 2" key="1">
    <citation type="submission" date="2017-04" db="EMBL/GenBank/DDBJ databases">
        <authorList>
            <person name="Afonso C.L."/>
            <person name="Miller P.J."/>
            <person name="Scott M.A."/>
            <person name="Spackman E."/>
            <person name="Goraichik I."/>
            <person name="Dimitrov K.M."/>
            <person name="Suarez D.L."/>
            <person name="Swayne D.E."/>
        </authorList>
    </citation>
    <scope>NUCLEOTIDE SEQUENCE [LARGE SCALE GENOMIC DNA]</scope>
</reference>
<accession>A0A2H4IBC3</accession>
<proteinExistence type="predicted"/>
<protein>
    <submittedName>
        <fullName evidence="1">Uncharacterized protein</fullName>
    </submittedName>
</protein>
<evidence type="ECO:0000313" key="1">
    <source>
        <dbReference type="EMBL" id="ARW58846.1"/>
    </source>
</evidence>
<dbReference type="EMBL" id="KY984068">
    <property type="protein sequence ID" value="ARW58846.1"/>
    <property type="molecule type" value="Genomic_DNA"/>
</dbReference>
<gene>
    <name evidence="1" type="ORF">Y3_206</name>
</gene>
<sequence length="256" mass="27828">MKIFISLSAKTPSYIITEYEGKKIVAVPNSKRAAINKIQVRLNAALSVRNEVIKNAKSVKGKKLTPDEHKKLEAKDKHNRDLGEKFMGEITEIAKTEGLSGLKLPLTLSKLWSESESPDKHIDKFGARGVTGWLSVLFMPTTAFEEAAAGTTAKPAEKLSGPAAAYADQSKKKANPVLLSALKSIIGKHDDIPQKKIQLSGDLLHISVPDGTVVLEDSGHDTYVAKYWGSGPTISSGPVDANKATRIFDQYLSKYK</sequence>
<evidence type="ECO:0000313" key="2">
    <source>
        <dbReference type="Proteomes" id="UP000240568"/>
    </source>
</evidence>